<dbReference type="Pfam" id="PF05345">
    <property type="entry name" value="He_PIG"/>
    <property type="match status" value="7"/>
</dbReference>
<evidence type="ECO:0000256" key="8">
    <source>
        <dbReference type="ARBA" id="ARBA00023157"/>
    </source>
</evidence>
<dbReference type="InterPro" id="IPR036179">
    <property type="entry name" value="Ig-like_dom_sf"/>
</dbReference>
<keyword evidence="12" id="KW-1185">Reference proteome</keyword>
<sequence>MNTFLRYKQHVTNLRLWMLFIGLCTLSLTTQAQTIRYVKQGGAGNGSSWTNASGDLQAMINASGVQQVWVAAGTYKPGGNANTNRTISFSMKNGVAIYGGFAGNETALNQRPAINPTTGQSSNSILSGEIGNSGSADNSFHVVNNDQTGIDNTAILDGFIIRGGNANDMNNGNDGTGGGMLNVSTSPTVRNCSFLSNSASDYGGGGMYNLSGNPSLTNCSFQGNTTSGNGGGMYNVTSNPSLTNCSFQTNSASGSGGGMYNESSNSPSLISCSFLSNTANDGAGLYNYSSNPGLTNCSFQSNTASSTGGGMYNITNSSAILTNCSFQSNSATSAGGGVYNDRSNPSLTNCSFQSNTATSGGGINNVNSTYSPINCSFLNNSALTSGGGIYNNSSSVVNVTNGSFQGNSAIANGGAIYTERACTLTNCVLFGNGAANTLATVRSNVAITLLYSLIEAAETGFTDGGNNSRTPTSPFVSTSSNQLKGCAPAINAGSNSAYTTANGPANDLAGNTRVFGGTIDMGAYEYQAAPSAGLTIINPATTVTTQGSSFSSAFNASGGTSPYSFSLASGTLPTSLSLSTTGGLSGFLTQTGSFSIAVWAADANGCSRMSAAYTLTVNPEPCPPDLQVTNTNDAGAGSLRQAMLNVAATTCGGPFTITVGVSGTINLASALPDVDKNITFIGPGASNLTIRRNSGGSYRLFNIIPDRTVRFDGFTLANGSASDQGGAIYFSSGSLTVANCVFVDNQAGLIAGAIRSGGNLVVTNCQFVNNRGSGVQTTGGAISQAGGSCAITNSTFMGNQASGGGAFFNDVGAPTPIFTNCTFSANTATVYGGGLWIRGGGTLVNCTITNNSASIGGGISAPDVNATLKNCILVGNTGDSDANLDGTAAAASSYNFIGANGSGGLTNGSNGNIIGASNPLLAPLANYGGTTQTHALLPGSPAINAGTASGVPSTDQRGISRVSTTDIGSFESRGFTLAFSSGSSQTATAGTAFANPLRTTVSSDNNEPVNGGVVTYTGPASGAGINPISVTTSIGNNTASTSVTANTTAGTYNVAATAKGASPTINFSLTNSSATPTVTGFATLNTSVCVGSPITFTATVGNVTGSYNYTLTNGSSTSIASTTSSTAFRQNLTEVGSGSQSFTLIVSVNGLSARAVTNVTVVQPPILTIAYPGTRYCNRSNPQLIDPTRTITADFPMGSGTYTSSPAGLSIEAATGRVDTRASSPGSYTVTYTYTSTAVCSVVTATTAMTIVGAPQFVNLSRIQPSCATPTGTISVTFTGNGTLEYSINNGSTWQTSNVFSGLAPGSYDILARSQSETGCVSNVSLISINSLQNTVRISYPTGPYCRNASTTYTASVTSTGGQGTFTSSPAGLSIDAAGTINPNQSVPGSYTVSYVSSTCTNVTATAAITIVDNLIIGLEVTQPTCATVTGTINASVTGLSGVEYNLNGGPWQSSGLFSGLAAGQLYTVRARLASSPICESNLTNIPINAVPTPPSVTNPTVTTATVGAPFSQSFTAVGGTGGASFSLVNSTLPTGLTLASTGVLSGTPTTSGSFPIRVRATNANGCFGESATYTLVVNYPIPTVTGFAVSPATVCVGRPVTFIATVGNLTGSYSYTLTNGTSSTTGTTASTAFSQGLTASGSGAQSFTLTVNANGQSATASTTLTVNSLPIAGLTNNGPLTCAQPGVTLTASGGSSYTFVNSAGTTLGTPGPASTLVINSPGLYSVIVTNASGCVSTTTTTVISTTATVTVSKPAMTTVILNTPFSQSFTALGGVGAYNYSLVNSTLPAGLTLANTGVLSGTPTTLGNFPITVRATDINGCFGESATYTLSVLEAFSPIRYVRQGGTGTGSGNSWADASADLQSQINLAGVTQVWVAAGTYKPGGDANTDQSVSFSMKNGVAIYGGFANSGSPVLAERNPTTFATVLSGDIGEPNNNGDNSYHVISNDGNELNATAVLDGFVVTGGNGGDYGGGMYNSGSSPSVANCVFQGNTASEGGGLYNTSSSPTLNNCVFQTNTASVGGGMSNDNSSPTLTGCSFRNNQSDSYGGGMNNFNTSNPTLINCLFQDNSGGFYGGGINNESSNPVLTNCSFQTNSGGLIGGGAIYNSSSNPVLTNCSFQANTGDDGGAMNNQSSSPILVNCVFFGNGGANTISGMVSASYSLFEASETDYAGTNNLITTVSPFASTTSTQLNGCAPAINTGSNADYTSANGPGTDLAGNTRVFGGSIDMGAYEYQAAPNPGLTVTNPGTTTATLGSLFTGTFRVSGGAEPYSFSLANGATLPAGLALDATGVLSGTPTQSGAFSLTVIAFDALGCSGTSAPYTLTVNAATPTIVGLAANPAAICVGSPIAFTATVGNITGSYNYTLTNGNSTSIVSVASGTAFSQSLTAAGSGSQSFTLTVSANGQRAQATTNVTVTNSPDYQPLVDLYNATNGANWTNKTGWLSGCDPCTGNGGQPWYGLTCQNGRVNQIVLYNNNLVGNLPASLSALTGLQVLQINANPGLGGIIPAGLGNLTALVRLELDANALTGGIPASLGSLTNLQRLVLSENQLTGGIPTSLGSLTNLQELYLRNNQLVGCFPAALTALCGGGRTIDFSINPGLPGGGDFGTFCSTGFGSDGFLAQASASQPAVCIGGVVSLSANGGSGYSYNWRGPAGTVLSSNTTQGVSATLTTSGVHTFTVVISSGSSCSSTATVSVTGNAAPTVGLTNNGPLSCTLSTVTLTAAGGNSYTFASSDGLVLAGSGNTRTVSTAGTYSVSVASASGCVSTTTTTVTSSTATVTLTNPMITTAVQGSGFSGTFNAAGGTAPYSFSLANGSTLPTGLTLDVTGVLSGTPTQTGIFSLTVIALDALGCSGESATYTLNVNNATPTIANFSATSASVCAGNTITFTATIGNVTGSYDYTLTNGVSTTTGTTTSTAFSQTLTAAGSAVQTFTLIVSAAGQRASSTINVTVNPIPVPTLSANLGGTLTCAQTSLTLTAGGGTTYAFSGPGVVSQDPTAGTAVVSSSGTYSVVATSSGCSATTSVQISQDTNIPLVSIAPSIGTPAGVTLTCATPTVSLSAVGAGTYRWNTGAITSSISVMTAGTYSVTLTADNGCFASASIQVQQDTDIPSVSISPNSATLTCANPTVTLTANGNGTYLWSTGATSQTISVGSSGTYSVTLTGSNGCSNTASISVAADQSTPPLSLTASSTVLSCISPTASLTAIGTGTLRWSTGSTDTQISVNSGGTYSVTLTAPSGCTTSTSITISQDIDLPTVSISPSSATLTCTNPSVTLTANGIGTYQWSTGATSQTITASSTATYSVTLTGSNGCSNTASISVTADQTAPSLSISPSSATLTCANPTATLTALGTGSFRWSSGSTDPQIQVSTAGTYSVTLTTPGGCTATTSVQIQQNNTVPTVSISPTSATLTCANPSVTLTANGTGTYQWSTGATSQTINASSAAIYSVTLTADNGCQATASSTIEQGADQTIGFSQQPASTSSVTVGSSVTTQVVVSGQPTSYQWYKENLSQPLASQTAAQLTLTNVQLSDAGSYFVVVTGPCNSLTSTAFTLSVTNPVTSLSLTASVSPNPIQAGQVVTLTAAVVGGTSPYSYSFSGPGSINPTGNTATVSGLSAGVYSFTVKASDSALPTNQQATSVVSLTVTAVETAPFAITGVTTINCSPITPNRFSVSFTPRYSGLSGQPISFSVANELLPTSQPGPYTVQLYTDNPTITLQARQQGATTNFGYNWLEACRTSENPNTPPRVVSGLPNQTAKVGDYFTYVIPEATFTDAETPLSLRLSATGLPTGLSFSGATVSGTPSTTVGSPFTVSITATDPGGLSVSTPLVVAVLPATGPVEPTAPFAITGVTTISCTPIANRINISFAPLYSGLNGQPIAFEVVNERAPTTDPAPYSLTLYRDNPVITLRARQTGSAEVASFSYNWLAACSTAGQDNTPPRLNSPVASQTATVGKSFNLNLVNTFADQETPNQLTLSAQGLPAGLVLQGTAISGTPSVSGISTVILTATDGGGLSNTTSFELTVSPAQSTTTTPPTGFAITGVQTLSCVAVSGGLRSVTFQPQYAGVTGQAISFRVENELAATTASGPYTLNLYTDNPAITLKAQQAGSGGEVSYRYNWLVACSAPARVGIPEAETRLEVTVLGNPVEGEFVEIEIRGADRQSVSAELVDQQGKSVSQKFIEQASTLERLSLPVGTSRGLLLLHVQTANQHQQLKVVVK</sequence>
<dbReference type="Proteomes" id="UP000474175">
    <property type="component" value="Unassembled WGS sequence"/>
</dbReference>
<evidence type="ECO:0000313" key="11">
    <source>
        <dbReference type="EMBL" id="NDU98437.1"/>
    </source>
</evidence>
<protein>
    <recommendedName>
        <fullName evidence="10">Ig-like domain-containing protein</fullName>
    </recommendedName>
</protein>
<dbReference type="GO" id="GO:0009279">
    <property type="term" value="C:cell outer membrane"/>
    <property type="evidence" value="ECO:0007669"/>
    <property type="project" value="UniProtKB-SubCell"/>
</dbReference>
<dbReference type="InterPro" id="IPR006644">
    <property type="entry name" value="Cadg"/>
</dbReference>
<dbReference type="GO" id="GO:0005576">
    <property type="term" value="C:extracellular region"/>
    <property type="evidence" value="ECO:0007669"/>
    <property type="project" value="UniProtKB-SubCell"/>
</dbReference>
<dbReference type="InterPro" id="IPR012334">
    <property type="entry name" value="Pectin_lyas_fold"/>
</dbReference>
<dbReference type="FunFam" id="3.80.10.10:FF:000400">
    <property type="entry name" value="Nuclear pore complex protein NUP107"/>
    <property type="match status" value="1"/>
</dbReference>
<dbReference type="RefSeq" id="WP_163954571.1">
    <property type="nucleotide sequence ID" value="NZ_JAAFZH010000017.1"/>
</dbReference>
<keyword evidence="4" id="KW-0964">Secreted</keyword>
<dbReference type="GO" id="GO:0005509">
    <property type="term" value="F:calcium ion binding"/>
    <property type="evidence" value="ECO:0007669"/>
    <property type="project" value="InterPro"/>
</dbReference>
<dbReference type="SMART" id="SM00409">
    <property type="entry name" value="IG"/>
    <property type="match status" value="1"/>
</dbReference>
<dbReference type="EMBL" id="JAAFZH010000017">
    <property type="protein sequence ID" value="NDU98437.1"/>
    <property type="molecule type" value="Genomic_DNA"/>
</dbReference>
<dbReference type="Gene3D" id="3.80.10.10">
    <property type="entry name" value="Ribonuclease Inhibitor"/>
    <property type="match status" value="1"/>
</dbReference>
<evidence type="ECO:0000256" key="7">
    <source>
        <dbReference type="ARBA" id="ARBA00023136"/>
    </source>
</evidence>
<dbReference type="InterPro" id="IPR051848">
    <property type="entry name" value="PGIP"/>
</dbReference>
<dbReference type="NCBIfam" id="NF041518">
    <property type="entry name" value="choice_anch_Q"/>
    <property type="match status" value="3"/>
</dbReference>
<dbReference type="SMART" id="SM00736">
    <property type="entry name" value="CADG"/>
    <property type="match status" value="5"/>
</dbReference>
<dbReference type="InterPro" id="IPR032675">
    <property type="entry name" value="LRR_dom_sf"/>
</dbReference>
<keyword evidence="5" id="KW-0732">Signal</keyword>
<feature type="domain" description="Ig-like" evidence="10">
    <location>
        <begin position="3475"/>
        <end position="3557"/>
    </location>
</feature>
<gene>
    <name evidence="11" type="ORF">GK108_26360</name>
</gene>
<keyword evidence="8" id="KW-1015">Disulfide bond</keyword>
<dbReference type="InterPro" id="IPR007110">
    <property type="entry name" value="Ig-like_dom"/>
</dbReference>
<dbReference type="PROSITE" id="PS50835">
    <property type="entry name" value="IG_LIKE"/>
    <property type="match status" value="1"/>
</dbReference>
<dbReference type="SUPFAM" id="SSF49299">
    <property type="entry name" value="PKD domain"/>
    <property type="match status" value="1"/>
</dbReference>
<dbReference type="InterPro" id="IPR035986">
    <property type="entry name" value="PKD_dom_sf"/>
</dbReference>
<dbReference type="Gene3D" id="2.60.40.10">
    <property type="entry name" value="Immunoglobulins"/>
    <property type="match status" value="9"/>
</dbReference>
<dbReference type="SUPFAM" id="SSF48726">
    <property type="entry name" value="Immunoglobulin"/>
    <property type="match status" value="1"/>
</dbReference>
<keyword evidence="7" id="KW-0472">Membrane</keyword>
<dbReference type="InterPro" id="IPR006626">
    <property type="entry name" value="PbH1"/>
</dbReference>
<name>A0A6L9LFI2_9BACT</name>
<dbReference type="SUPFAM" id="SSF51126">
    <property type="entry name" value="Pectin lyase-like"/>
    <property type="match status" value="4"/>
</dbReference>
<dbReference type="PANTHER" id="PTHR48059:SF30">
    <property type="entry name" value="OS06G0587000 PROTEIN"/>
    <property type="match status" value="1"/>
</dbReference>
<proteinExistence type="predicted"/>
<evidence type="ECO:0000256" key="3">
    <source>
        <dbReference type="ARBA" id="ARBA00004613"/>
    </source>
</evidence>
<evidence type="ECO:0000256" key="6">
    <source>
        <dbReference type="ARBA" id="ARBA00022737"/>
    </source>
</evidence>
<dbReference type="InterPro" id="IPR015919">
    <property type="entry name" value="Cadherin-like_sf"/>
</dbReference>
<dbReference type="NCBIfam" id="TIGR01376">
    <property type="entry name" value="POMP_repeat"/>
    <property type="match status" value="1"/>
</dbReference>
<dbReference type="SMART" id="SM00710">
    <property type="entry name" value="PbH1"/>
    <property type="match status" value="14"/>
</dbReference>
<dbReference type="InterPro" id="IPR059226">
    <property type="entry name" value="Choice_anch_Q_dom"/>
</dbReference>
<organism evidence="11 12">
    <name type="scientific">Spirosoma terrae</name>
    <dbReference type="NCBI Taxonomy" id="1968276"/>
    <lineage>
        <taxon>Bacteria</taxon>
        <taxon>Pseudomonadati</taxon>
        <taxon>Bacteroidota</taxon>
        <taxon>Cytophagia</taxon>
        <taxon>Cytophagales</taxon>
        <taxon>Cytophagaceae</taxon>
        <taxon>Spirosoma</taxon>
    </lineage>
</organism>
<dbReference type="InterPro" id="IPR011050">
    <property type="entry name" value="Pectin_lyase_fold/virulence"/>
</dbReference>
<dbReference type="InterPro" id="IPR022409">
    <property type="entry name" value="PKD/Chitinase_dom"/>
</dbReference>
<keyword evidence="9" id="KW-0998">Cell outer membrane</keyword>
<evidence type="ECO:0000256" key="4">
    <source>
        <dbReference type="ARBA" id="ARBA00022525"/>
    </source>
</evidence>
<dbReference type="SUPFAM" id="SSF52058">
    <property type="entry name" value="L domain-like"/>
    <property type="match status" value="1"/>
</dbReference>
<dbReference type="SMART" id="SM00089">
    <property type="entry name" value="PKD"/>
    <property type="match status" value="8"/>
</dbReference>
<dbReference type="InterPro" id="IPR003599">
    <property type="entry name" value="Ig_sub"/>
</dbReference>
<dbReference type="InterPro" id="IPR013783">
    <property type="entry name" value="Ig-like_fold"/>
</dbReference>
<comment type="subcellular location">
    <subcellularLocation>
        <location evidence="1">Cell envelope</location>
    </subcellularLocation>
    <subcellularLocation>
        <location evidence="2">Cell outer membrane</location>
    </subcellularLocation>
    <subcellularLocation>
        <location evidence="3">Secreted</location>
    </subcellularLocation>
</comment>
<keyword evidence="6" id="KW-0677">Repeat</keyword>
<accession>A0A6L9LFI2</accession>
<dbReference type="PANTHER" id="PTHR48059">
    <property type="entry name" value="POLYGALACTURONASE INHIBITOR 1"/>
    <property type="match status" value="1"/>
</dbReference>
<dbReference type="InterPro" id="IPR003368">
    <property type="entry name" value="POMP_repeat"/>
</dbReference>
<evidence type="ECO:0000259" key="10">
    <source>
        <dbReference type="PROSITE" id="PS50835"/>
    </source>
</evidence>
<evidence type="ECO:0000256" key="5">
    <source>
        <dbReference type="ARBA" id="ARBA00022729"/>
    </source>
</evidence>
<evidence type="ECO:0000313" key="12">
    <source>
        <dbReference type="Proteomes" id="UP000474175"/>
    </source>
</evidence>
<dbReference type="Gene3D" id="2.160.20.10">
    <property type="entry name" value="Single-stranded right-handed beta-helix, Pectin lyase-like"/>
    <property type="match status" value="3"/>
</dbReference>
<dbReference type="InterPro" id="IPR001611">
    <property type="entry name" value="Leu-rich_rpt"/>
</dbReference>
<evidence type="ECO:0000256" key="9">
    <source>
        <dbReference type="ARBA" id="ARBA00023237"/>
    </source>
</evidence>
<dbReference type="Pfam" id="PF13855">
    <property type="entry name" value="LRR_8"/>
    <property type="match status" value="1"/>
</dbReference>
<comment type="caution">
    <text evidence="11">The sequence shown here is derived from an EMBL/GenBank/DDBJ whole genome shotgun (WGS) entry which is preliminary data.</text>
</comment>
<dbReference type="SUPFAM" id="SSF49313">
    <property type="entry name" value="Cadherin-like"/>
    <property type="match status" value="6"/>
</dbReference>
<reference evidence="11 12" key="1">
    <citation type="submission" date="2020-02" db="EMBL/GenBank/DDBJ databases">
        <title>Draft genome sequence of two Spirosoma agri KCTC 52727 and Spirosoma terrae KCTC 52035.</title>
        <authorList>
            <person name="Rojas J."/>
            <person name="Ambika Manirajan B."/>
            <person name="Suarez C."/>
            <person name="Ratering S."/>
            <person name="Schnell S."/>
        </authorList>
    </citation>
    <scope>NUCLEOTIDE SEQUENCE [LARGE SCALE GENOMIC DNA]</scope>
    <source>
        <strain evidence="11 12">KCTC 52035</strain>
    </source>
</reference>
<evidence type="ECO:0000256" key="2">
    <source>
        <dbReference type="ARBA" id="ARBA00004442"/>
    </source>
</evidence>
<evidence type="ECO:0000256" key="1">
    <source>
        <dbReference type="ARBA" id="ARBA00004196"/>
    </source>
</evidence>